<dbReference type="EMBL" id="KQ241628">
    <property type="protein sequence ID" value="KNC86962.1"/>
    <property type="molecule type" value="Genomic_DNA"/>
</dbReference>
<sequence length="498" mass="57595">MQIADLEGMKMKKWGFRRRARLLCLLPIGIYIYVFSTDVRNGLKVLQNIMWRRPTVFNNIPSTHLRDSEVENVRYGNQNVVSVGRLGPQKRPKISGPRFTGHVFEEISETPDGLDEQDADDDAAPKTLTVDFDTSFNDDLVANGPYNAGPISDKAFPNRPRRNFRKALPLCSWNKAGFMYPAHTATRSLSQQRLAQLFNRLDLIYTPRDGSSIAAVRHGGVIPGDYDMDILIDMWTNEHVFSRLGCYHDRYPMDMKNTWVWHGYLDPTTWFCRCNWFKDLGPRQLLSAKETNGNRFSYFRNNTQSGDWEICRCKGTNKSALPPIPDDVPFIRTLTCNIMQRYKLLKKLLKETIKMHSLPMKIVDSEPENPLRHFAIHTFEKNLPLSWPKSFEPEQGVHDSLIKTYKVDIKLNWLRDVDLEGLHQYCRCKLDPNVEGTCLKKLPENLQRDYGDTWKNPLYSFEQFYYSNGTSTDFDVKGVCLGAETRKLWGEGHCSGWN</sequence>
<keyword evidence="2" id="KW-1185">Reference proteome</keyword>
<dbReference type="RefSeq" id="XP_014160863.1">
    <property type="nucleotide sequence ID" value="XM_014305388.1"/>
</dbReference>
<name>A0A0L0GD70_9EUKA</name>
<dbReference type="AlphaFoldDB" id="A0A0L0GD70"/>
<proteinExistence type="predicted"/>
<dbReference type="GeneID" id="25901416"/>
<organism evidence="1 2">
    <name type="scientific">Sphaeroforma arctica JP610</name>
    <dbReference type="NCBI Taxonomy" id="667725"/>
    <lineage>
        <taxon>Eukaryota</taxon>
        <taxon>Ichthyosporea</taxon>
        <taxon>Ichthyophonida</taxon>
        <taxon>Sphaeroforma</taxon>
    </lineage>
</organism>
<dbReference type="Proteomes" id="UP000054560">
    <property type="component" value="Unassembled WGS sequence"/>
</dbReference>
<reference evidence="1 2" key="1">
    <citation type="submission" date="2011-02" db="EMBL/GenBank/DDBJ databases">
        <title>The Genome Sequence of Sphaeroforma arctica JP610.</title>
        <authorList>
            <consortium name="The Broad Institute Genome Sequencing Platform"/>
            <person name="Russ C."/>
            <person name="Cuomo C."/>
            <person name="Young S.K."/>
            <person name="Zeng Q."/>
            <person name="Gargeya S."/>
            <person name="Alvarado L."/>
            <person name="Berlin A."/>
            <person name="Chapman S.B."/>
            <person name="Chen Z."/>
            <person name="Freedman E."/>
            <person name="Gellesch M."/>
            <person name="Goldberg J."/>
            <person name="Griggs A."/>
            <person name="Gujja S."/>
            <person name="Heilman E."/>
            <person name="Heiman D."/>
            <person name="Howarth C."/>
            <person name="Mehta T."/>
            <person name="Neiman D."/>
            <person name="Pearson M."/>
            <person name="Roberts A."/>
            <person name="Saif S."/>
            <person name="Shea T."/>
            <person name="Shenoy N."/>
            <person name="Sisk P."/>
            <person name="Stolte C."/>
            <person name="Sykes S."/>
            <person name="White J."/>
            <person name="Yandava C."/>
            <person name="Burger G."/>
            <person name="Gray M.W."/>
            <person name="Holland P.W.H."/>
            <person name="King N."/>
            <person name="Lang F.B.F."/>
            <person name="Roger A.J."/>
            <person name="Ruiz-Trillo I."/>
            <person name="Haas B."/>
            <person name="Nusbaum C."/>
            <person name="Birren B."/>
        </authorList>
    </citation>
    <scope>NUCLEOTIDE SEQUENCE [LARGE SCALE GENOMIC DNA]</scope>
    <source>
        <strain evidence="1 2">JP610</strain>
    </source>
</reference>
<protein>
    <submittedName>
        <fullName evidence="1">Uncharacterized protein</fullName>
    </submittedName>
</protein>
<accession>A0A0L0GD70</accession>
<evidence type="ECO:0000313" key="2">
    <source>
        <dbReference type="Proteomes" id="UP000054560"/>
    </source>
</evidence>
<gene>
    <name evidence="1" type="ORF">SARC_00912</name>
</gene>
<evidence type="ECO:0000313" key="1">
    <source>
        <dbReference type="EMBL" id="KNC86962.1"/>
    </source>
</evidence>